<dbReference type="SUPFAM" id="SSF52172">
    <property type="entry name" value="CheY-like"/>
    <property type="match status" value="1"/>
</dbReference>
<sequence length="134" mass="15071">MQRCLIIDDAPVVRKVASRILSTEDMEVEVADSASAGLSIFSEMRPDIILLDDWLPDMRSVDFLQSLQTMTGGAMPLVFLMVVEVDPVPIMRAKRAGADGWILKPFDRPQMMAALRKNIDLALQRREKQKERAA</sequence>
<feature type="domain" description="Response regulatory" evidence="5">
    <location>
        <begin position="3"/>
        <end position="119"/>
    </location>
</feature>
<dbReference type="InterPro" id="IPR050595">
    <property type="entry name" value="Bact_response_regulator"/>
</dbReference>
<evidence type="ECO:0000313" key="6">
    <source>
        <dbReference type="EMBL" id="RLQ88373.1"/>
    </source>
</evidence>
<dbReference type="SMART" id="SM00448">
    <property type="entry name" value="REC"/>
    <property type="match status" value="1"/>
</dbReference>
<keyword evidence="7" id="KW-1185">Reference proteome</keyword>
<dbReference type="InterPro" id="IPR001789">
    <property type="entry name" value="Sig_transdc_resp-reg_receiver"/>
</dbReference>
<keyword evidence="1 4" id="KW-0597">Phosphoprotein</keyword>
<keyword evidence="3" id="KW-0804">Transcription</keyword>
<evidence type="ECO:0000259" key="5">
    <source>
        <dbReference type="PROSITE" id="PS50110"/>
    </source>
</evidence>
<dbReference type="PANTHER" id="PTHR44591:SF3">
    <property type="entry name" value="RESPONSE REGULATORY DOMAIN-CONTAINING PROTEIN"/>
    <property type="match status" value="1"/>
</dbReference>
<accession>A0A3L7JCI2</accession>
<protein>
    <submittedName>
        <fullName evidence="6">Response regulator</fullName>
    </submittedName>
</protein>
<keyword evidence="2" id="KW-0805">Transcription regulation</keyword>
<dbReference type="Gene3D" id="3.40.50.2300">
    <property type="match status" value="1"/>
</dbReference>
<dbReference type="AlphaFoldDB" id="A0A3L7JCI2"/>
<evidence type="ECO:0000256" key="3">
    <source>
        <dbReference type="ARBA" id="ARBA00023163"/>
    </source>
</evidence>
<evidence type="ECO:0000256" key="4">
    <source>
        <dbReference type="PROSITE-ProRule" id="PRU00169"/>
    </source>
</evidence>
<evidence type="ECO:0000256" key="1">
    <source>
        <dbReference type="ARBA" id="ARBA00022553"/>
    </source>
</evidence>
<gene>
    <name evidence="6" type="ORF">D8780_09315</name>
</gene>
<dbReference type="PANTHER" id="PTHR44591">
    <property type="entry name" value="STRESS RESPONSE REGULATOR PROTEIN 1"/>
    <property type="match status" value="1"/>
</dbReference>
<feature type="modified residue" description="4-aspartylphosphate" evidence="4">
    <location>
        <position position="52"/>
    </location>
</feature>
<evidence type="ECO:0000256" key="2">
    <source>
        <dbReference type="ARBA" id="ARBA00023015"/>
    </source>
</evidence>
<proteinExistence type="predicted"/>
<dbReference type="PROSITE" id="PS50110">
    <property type="entry name" value="RESPONSE_REGULATORY"/>
    <property type="match status" value="1"/>
</dbReference>
<dbReference type="InterPro" id="IPR011006">
    <property type="entry name" value="CheY-like_superfamily"/>
</dbReference>
<reference evidence="6 7" key="1">
    <citation type="submission" date="2018-10" db="EMBL/GenBank/DDBJ databases">
        <title>Notoacmeibacter sp. M2BS9Y-3-1, whole genome shotgun sequence.</title>
        <authorList>
            <person name="Tuo L."/>
        </authorList>
    </citation>
    <scope>NUCLEOTIDE SEQUENCE [LARGE SCALE GENOMIC DNA]</scope>
    <source>
        <strain evidence="6 7">M2BS9Y-3-1</strain>
    </source>
</reference>
<comment type="caution">
    <text evidence="6">The sequence shown here is derived from an EMBL/GenBank/DDBJ whole genome shotgun (WGS) entry which is preliminary data.</text>
</comment>
<organism evidence="6 7">
    <name type="scientific">Notoacmeibacter ruber</name>
    <dbReference type="NCBI Taxonomy" id="2670375"/>
    <lineage>
        <taxon>Bacteria</taxon>
        <taxon>Pseudomonadati</taxon>
        <taxon>Pseudomonadota</taxon>
        <taxon>Alphaproteobacteria</taxon>
        <taxon>Hyphomicrobiales</taxon>
        <taxon>Notoacmeibacteraceae</taxon>
        <taxon>Notoacmeibacter</taxon>
    </lineage>
</organism>
<dbReference type="Pfam" id="PF00072">
    <property type="entry name" value="Response_reg"/>
    <property type="match status" value="1"/>
</dbReference>
<dbReference type="GO" id="GO:0000160">
    <property type="term" value="P:phosphorelay signal transduction system"/>
    <property type="evidence" value="ECO:0007669"/>
    <property type="project" value="InterPro"/>
</dbReference>
<name>A0A3L7JCI2_9HYPH</name>
<dbReference type="EMBL" id="RCWN01000001">
    <property type="protein sequence ID" value="RLQ88373.1"/>
    <property type="molecule type" value="Genomic_DNA"/>
</dbReference>
<dbReference type="Proteomes" id="UP000281094">
    <property type="component" value="Unassembled WGS sequence"/>
</dbReference>
<evidence type="ECO:0000313" key="7">
    <source>
        <dbReference type="Proteomes" id="UP000281094"/>
    </source>
</evidence>
<dbReference type="RefSeq" id="WP_121645341.1">
    <property type="nucleotide sequence ID" value="NZ_RCWN01000001.1"/>
</dbReference>